<dbReference type="EMBL" id="MN740076">
    <property type="protein sequence ID" value="QHT86832.1"/>
    <property type="molecule type" value="Genomic_DNA"/>
</dbReference>
<dbReference type="AlphaFoldDB" id="A0A6C0I229"/>
<name>A0A6C0I229_9ZZZZ</name>
<evidence type="ECO:0000313" key="1">
    <source>
        <dbReference type="EMBL" id="QHT86832.1"/>
    </source>
</evidence>
<accession>A0A6C0I229</accession>
<protein>
    <submittedName>
        <fullName evidence="1">Uncharacterized protein</fullName>
    </submittedName>
</protein>
<sequence>MTSSSTLKMVCNKDQVSLYKDVINVADKTYKIVFNARNDGFPISTMIGFKMYTLLYELNRDIIHSFKVIKENDESIEMVFLFKSVGKEFGIAPKFMHTITTADSIQSPHSCCVFNSVDVRNENDNNISIPKKYERLYTNKSILTIHLISNNELHFDFTFSLKDNDENNGNNDNNDKNQNEKNELPIYMENSVALMIKKMFCRLKVFTERMT</sequence>
<proteinExistence type="predicted"/>
<organism evidence="1">
    <name type="scientific">viral metagenome</name>
    <dbReference type="NCBI Taxonomy" id="1070528"/>
    <lineage>
        <taxon>unclassified sequences</taxon>
        <taxon>metagenomes</taxon>
        <taxon>organismal metagenomes</taxon>
    </lineage>
</organism>
<reference evidence="1" key="1">
    <citation type="journal article" date="2020" name="Nature">
        <title>Giant virus diversity and host interactions through global metagenomics.</title>
        <authorList>
            <person name="Schulz F."/>
            <person name="Roux S."/>
            <person name="Paez-Espino D."/>
            <person name="Jungbluth S."/>
            <person name="Walsh D.A."/>
            <person name="Denef V.J."/>
            <person name="McMahon K.D."/>
            <person name="Konstantinidis K.T."/>
            <person name="Eloe-Fadrosh E.A."/>
            <person name="Kyrpides N.C."/>
            <person name="Woyke T."/>
        </authorList>
    </citation>
    <scope>NUCLEOTIDE SEQUENCE</scope>
    <source>
        <strain evidence="1">GVMAG-M-3300023184-18</strain>
    </source>
</reference>